<dbReference type="Pfam" id="PF13573">
    <property type="entry name" value="SprB"/>
    <property type="match status" value="5"/>
</dbReference>
<proteinExistence type="predicted"/>
<dbReference type="InterPro" id="IPR025667">
    <property type="entry name" value="SprB_repeat"/>
</dbReference>
<dbReference type="Pfam" id="PF13585">
    <property type="entry name" value="CHU_C"/>
    <property type="match status" value="1"/>
</dbReference>
<dbReference type="EMBL" id="LDJX01000006">
    <property type="protein sequence ID" value="KPM30924.1"/>
    <property type="molecule type" value="Genomic_DNA"/>
</dbReference>
<dbReference type="InterPro" id="IPR007110">
    <property type="entry name" value="Ig-like_dom"/>
</dbReference>
<evidence type="ECO:0000313" key="3">
    <source>
        <dbReference type="Proteomes" id="UP000050280"/>
    </source>
</evidence>
<dbReference type="PROSITE" id="PS50835">
    <property type="entry name" value="IG_LIKE"/>
    <property type="match status" value="1"/>
</dbReference>
<dbReference type="Proteomes" id="UP000050280">
    <property type="component" value="Unassembled WGS sequence"/>
</dbReference>
<dbReference type="InterPro" id="IPR013783">
    <property type="entry name" value="Ig-like_fold"/>
</dbReference>
<organism evidence="2 3">
    <name type="scientific">Croceitalea dokdonensis DOKDO 023</name>
    <dbReference type="NCBI Taxonomy" id="1300341"/>
    <lineage>
        <taxon>Bacteria</taxon>
        <taxon>Pseudomonadati</taxon>
        <taxon>Bacteroidota</taxon>
        <taxon>Flavobacteriia</taxon>
        <taxon>Flavobacteriales</taxon>
        <taxon>Flavobacteriaceae</taxon>
        <taxon>Croceitalea</taxon>
    </lineage>
</organism>
<sequence length="3621" mass="383292">MVKLLLKPITIAWIVFGAFLVNAQEYNTFEVRYENNLRGDLTFIGNNILNRDSGTPGEGPNDAYNNLQNTNTWSGANNDLSGFTNYNDYKNMQFIDVDNDPSTFNSSSSTFVFDNPDCSLIRYAGLYWTATYPSDTANGSFDGFTYVPSNVPVGTNRQNDFDQVRFRVPGGSYVDITADEVLYDGFTSTDPDMQLNSPYACYADVTSLVTALTNPQGEYTVANIRATTGGLTPGGGSAGGWTLIIVYENPNLAGRYITTFDGFARVNGTNSVDIDYTGFTTIPAGPVSVDLGAATLEGDFRIVGDGLSIRAASNTTFVPVGDAANPVDNFFNSNISLDGAITTNRTPASANTLGFDTDVFFMPNGGNSIIPNNETAATFRFSTDGDQFYPFFNSFNVEIIEPNIILEKRVEDIAGNDITGAGVNLGQLLDYVLSFENIGNDDAVNYTIRDVLPINVTLDESNMVLPLGVTYTYDSATRTVVFSIPDSYVLENAPITELRMRVQVAENCFDFIDACTDQIENIAFSTYFGRENTAQITDDPSVSDFDICGFVTPGATNFLLDDLENCDFSRTVQLCGDNVLLDAGDNFDEYIWYIDENQDGLIDAGDTVITDIDGNPDNDPSTILVNETGVYIVDKLVADPCKGFEEIITVELFGETQTNPITTLINDPSNTVDGEIVVCPNDGDELPQIFLCGLNDTELIQINIPDADSIEWELLDESSCTASADDCANKNNTCIWNTVATGNSFLADAPGQYRLIINYQNGCFSRFYFNVFQNTLDLQYTSRDIVCETPGNITITNLGNQYGYELYDVANNAVLVPYSANNGPSFDITTNGAYRVNVTQLDASGIPINGACVFSTDDIGILDRDITVDITTTAAFCNSQGTIQVDALNVFPNYSYELRLDDGTPPPPIGSSGYYPLHPGGTLVDDETANPSNSYTFSANEGSYFVIARTDDGCIDVVPVTVDRIPDPTVTAITTANIGCEDGEIELTAANGNPASYSFAIWSVNGVDQYADASMIPGTDYQTGTTFTFSAGEEGDYQFIVVDANNCIGFSNEVSIVNNGVMTIDSISATEPSCSGEANGELTINITGGVGPFQYSIDNGVNYQSSPTFAGLTAMPYAIRVIDSSNCDVTLPYTLNQPFPLSASAGVSRDATCDPAGAEVRITNVVGGTAPYEYSFDGGASWGASSTRLLPPGNYTVLVRDGSCSFSMNVTVAGLPMPPDVALTPEVNYNCDGTGTITASPSIAGYDYRYALDGVLNTPEDNNVFTNVAPGTYTVTTFYASSTPPSPSLLLSEDFGFGATIPNPNTQGYFYENQLDDTSPSGAPIDNGRFINDYEYAVTDSIARPFGAWLNPVDHTTGTRATDGRYLVINIGAPTPGQIIYQQRINDIIPNQALTVSLFGINLLRSGRNGVEPDLTIELRDPATGTIITSATTGPMPENNNWTEYLLSLNPGAFTSLDLTIVTNESEINGNDVAIDDITVFQTPEVCELFVETPVTVLAGLEFNAAIQSFTNVSCNGFSDGSITFEVQNFNTAAGFDFSTDGGTTWLNANTSPVTTGNVLPAGNQTILLRKTDDTSCATTLTQIISEPSILNVTAAVTTALSCTNDATITANATGGTATYSYQLEDDLGVVIGAYDFASNGTNSVFNGIPAGSYLVRVRDANGCETLMTTPLVVDPVNPLVFDVSASGCYAGGNSGSIIVNVTDGNGNYQFRINSGPWLTPTPSSATSYTFSGLTNGTYDIDVRDGSGCPVTPLTETIVIDPQLTANAILTTDLTCLADASIDINANGGDGNYSYEWSNDGGAIYNSTGFTLNTFTTNTAGTYQFRVTDTSSPIPCSVITNPITVSPAETPIISNVLATNVLCFGDTTGTLNVSIDTSVGLPPYVTTIVETLTTTNYGAQTTGLPAGNYEVTITDAKGCVSAPFPVNITQPNQINYTIDLQPITCDTSTGTNPGSISVENLTGGTAEYTYYLTGNNGYSATYVTTAGGEDHTFAILEFGIYEVDVVDANGCSRVTTNIIASPPDDLNIDISATTVDCLSGGTADVTVTTAILGNDYEFGILDQFTVPYATSFLPPNTPGGATRTFTGLTPGLTYTFVVRDNITNCYYFEEAAAPINTPSLMTSTLDVVNNVTCTGAADGNVTFTLDGFDASATQVSYEVFLAQSNTSITPTPINGTLSVNPPAGPITVPNLGPLGPGIYFIQFTEVDGVNAGCSVSSIDFTIDEASEFLTVMANSPTNDNCNVNAGVITAVAQSGAAPYEYLFLPDTAPAPTAVTAGWSSNNTANVESGNYVVYVIDAFGCIQSDPVTVLLDANPDISVSIVDECATEGDFDILVALNNPVTALPPFQLSVNGSAFQNIAFNASNQYIISSLFSGLGQTVTLRDVNGCDTTQTIDIGAPLVVNASLTTLLDCETSSAGNAEITLDIVNGSGPYEYEIDGPGTADLARTPLLGSSVTWNGAATAGTYVVTVYDMGTNAPNCLVTNSLEVPPLQLPTIAVDAFTDVSCHNASDGTISVNANPDLGIGPYTFEIVAINGVTAAISPTTATATTATFTVLAAATTGTDYTVRVTAGNSCAAEVVQQLVQPEPIGNVVANVVEFACSVGNNLSAASISVDTSLLTGGSGNFVRFQFVDTASGTAVQDGNNPVFVTTVATGGNFDVFVYDDNGCRNPVATNVDINPFIAISDPTVNTTAAVTCNPGADAQIQVLFSTTPATATINASYTVTGINVTYTDTNNTGLFTGLEAGNYSVEITNLDTGCVLNTVHSIEPPEPMDVLATKLTDEECLNNGIDDGSFEISVANYLGNFDYALFDVSNTPIPGYTGSSNTGLASPIFANLPGGSYYVRVTQTQAPFCVENSNVVTINVPDAPISVAVSEETSVGCTNDQGSLLVSASGGEGPYTIVLNNTTTGQTYTQNNIFAHLFTGLSAGDFTITVTDTYGCDMTNAISLIRPDAIVAALTASALVCFGDADASINTSVGARNVMANYTYQLNTYTSLGSVGAEQTSAPQPTGSFSNLAAGFYSVTVTDNFGCSTETPIIEILNPSEVGSLLIRLSPLSCTMGASLELSANGGTAPYSFSEDGVTYAPMNQANGSGTHIINNVGAGSYQYFVRDAFNCFSTVSNTITEDPIAPLTLEVDQSAAFINCTGDGTAAIFASADGGLGNYQYALFTDPGLALSSRISGPNSSGEFRNLTAGTYYVQVTSEDCTAPVQEVVINEPLPLAYIDNVSNISCAGEEDGSISVTLSGGAGGYLYSISPNLDQFDVVNTFTDLAAGDYTVIAQDQNGCFELLEYTITEPSALSIETTAVLPETCVNSSDGSIEISISGGTAPYLTSLNANQDADFVSSDTLFDALPAGTHVIFVRDAQGCDENIIVEIAQGVNLNATVTPEYSCDGLVPDNRLLIDFEDESVINNVMFAVDTEDASAMRLNNDFSNLSPGTHFLAISHSNGCVQRVAFEIEDFEPLSLVLQQNTINEITAIASGGLEEYTYTFDGVDNGNDNTLFINRTDTYEVMVTDANGCSAVAQIAMEFIDIEIPEFFTPDGDGINDTWMPRNTEGFPEILIYVYDRYGRNLGEMGYDHIGWNGMYQNNPLPTGDYWYVIKLEGETDDREFVGHFTLYR</sequence>
<dbReference type="InterPro" id="IPR026341">
    <property type="entry name" value="T9SS_type_B"/>
</dbReference>
<evidence type="ECO:0000313" key="2">
    <source>
        <dbReference type="EMBL" id="KPM30924.1"/>
    </source>
</evidence>
<feature type="domain" description="Ig-like" evidence="1">
    <location>
        <begin position="1753"/>
        <end position="1846"/>
    </location>
</feature>
<dbReference type="STRING" id="1300341.I595_2903"/>
<dbReference type="Gene3D" id="2.60.40.740">
    <property type="match status" value="1"/>
</dbReference>
<reference evidence="2 3" key="1">
    <citation type="submission" date="2015-09" db="EMBL/GenBank/DDBJ databases">
        <title>Genome sequence of the marine flavobacterium Croceitalea dokdonensis DOKDO 023 that contains proton- and sodium-pumping rhodopsins.</title>
        <authorList>
            <person name="Kwon S.-K."/>
            <person name="Lee H.K."/>
            <person name="Kwak M.-J."/>
            <person name="Kim J.F."/>
        </authorList>
    </citation>
    <scope>NUCLEOTIDE SEQUENCE [LARGE SCALE GENOMIC DNA]</scope>
    <source>
        <strain evidence="2 3">DOKDO 023</strain>
    </source>
</reference>
<name>A0A0N8H3L7_9FLAO</name>
<keyword evidence="3" id="KW-1185">Reference proteome</keyword>
<gene>
    <name evidence="2" type="ORF">I595_2903</name>
</gene>
<dbReference type="Gene3D" id="2.60.40.10">
    <property type="entry name" value="Immunoglobulins"/>
    <property type="match status" value="1"/>
</dbReference>
<accession>A0A0N8H3L7</accession>
<dbReference type="PATRIC" id="fig|1300341.3.peg.3056"/>
<protein>
    <recommendedName>
        <fullName evidence="1">Ig-like domain-containing protein</fullName>
    </recommendedName>
</protein>
<dbReference type="NCBIfam" id="TIGR04131">
    <property type="entry name" value="Bac_Flav_CTERM"/>
    <property type="match status" value="1"/>
</dbReference>
<evidence type="ECO:0000259" key="1">
    <source>
        <dbReference type="PROSITE" id="PS50835"/>
    </source>
</evidence>
<dbReference type="RefSeq" id="WP_054559910.1">
    <property type="nucleotide sequence ID" value="NZ_LDJX01000006.1"/>
</dbReference>
<dbReference type="OrthoDB" id="607469at2"/>
<comment type="caution">
    <text evidence="2">The sequence shown here is derived from an EMBL/GenBank/DDBJ whole genome shotgun (WGS) entry which is preliminary data.</text>
</comment>